<dbReference type="Proteomes" id="UP000276133">
    <property type="component" value="Unassembled WGS sequence"/>
</dbReference>
<name>A0A3M7QRC9_BRAPC</name>
<gene>
    <name evidence="1" type="ORF">BpHYR1_052373</name>
</gene>
<reference evidence="1 2" key="1">
    <citation type="journal article" date="2018" name="Sci. Rep.">
        <title>Genomic signatures of local adaptation to the degree of environmental predictability in rotifers.</title>
        <authorList>
            <person name="Franch-Gras L."/>
            <person name="Hahn C."/>
            <person name="Garcia-Roger E.M."/>
            <person name="Carmona M.J."/>
            <person name="Serra M."/>
            <person name="Gomez A."/>
        </authorList>
    </citation>
    <scope>NUCLEOTIDE SEQUENCE [LARGE SCALE GENOMIC DNA]</scope>
    <source>
        <strain evidence="1">HYR1</strain>
    </source>
</reference>
<evidence type="ECO:0000313" key="2">
    <source>
        <dbReference type="Proteomes" id="UP000276133"/>
    </source>
</evidence>
<accession>A0A3M7QRC9</accession>
<dbReference type="AlphaFoldDB" id="A0A3M7QRC9"/>
<keyword evidence="2" id="KW-1185">Reference proteome</keyword>
<proteinExistence type="predicted"/>
<sequence length="63" mass="7742">MKFYQKFYFAHLFFICFSNNKTNNKSFEIISDRVKTDIIKENHHFVHDIFGLFKILLHHDDFT</sequence>
<comment type="caution">
    <text evidence="1">The sequence shown here is derived from an EMBL/GenBank/DDBJ whole genome shotgun (WGS) entry which is preliminary data.</text>
</comment>
<dbReference type="EMBL" id="REGN01005287">
    <property type="protein sequence ID" value="RNA13946.1"/>
    <property type="molecule type" value="Genomic_DNA"/>
</dbReference>
<protein>
    <submittedName>
        <fullName evidence="1">Uncharacterized protein</fullName>
    </submittedName>
</protein>
<organism evidence="1 2">
    <name type="scientific">Brachionus plicatilis</name>
    <name type="common">Marine rotifer</name>
    <name type="synonym">Brachionus muelleri</name>
    <dbReference type="NCBI Taxonomy" id="10195"/>
    <lineage>
        <taxon>Eukaryota</taxon>
        <taxon>Metazoa</taxon>
        <taxon>Spiralia</taxon>
        <taxon>Gnathifera</taxon>
        <taxon>Rotifera</taxon>
        <taxon>Eurotatoria</taxon>
        <taxon>Monogononta</taxon>
        <taxon>Pseudotrocha</taxon>
        <taxon>Ploima</taxon>
        <taxon>Brachionidae</taxon>
        <taxon>Brachionus</taxon>
    </lineage>
</organism>
<evidence type="ECO:0000313" key="1">
    <source>
        <dbReference type="EMBL" id="RNA13946.1"/>
    </source>
</evidence>